<dbReference type="SUPFAM" id="SSF47473">
    <property type="entry name" value="EF-hand"/>
    <property type="match status" value="1"/>
</dbReference>
<dbReference type="InterPro" id="IPR011992">
    <property type="entry name" value="EF-hand-dom_pair"/>
</dbReference>
<dbReference type="PANTHER" id="PTHR10827:SF52">
    <property type="entry name" value="IP16409P"/>
    <property type="match status" value="1"/>
</dbReference>
<feature type="compositionally biased region" description="Pro residues" evidence="1">
    <location>
        <begin position="197"/>
        <end position="206"/>
    </location>
</feature>
<name>A0A7X1FPZ3_9SPHN</name>
<feature type="compositionally biased region" description="Gly residues" evidence="1">
    <location>
        <begin position="187"/>
        <end position="196"/>
    </location>
</feature>
<organism evidence="4 5">
    <name type="scientific">Novosphingobium flavum</name>
    <dbReference type="NCBI Taxonomy" id="1778672"/>
    <lineage>
        <taxon>Bacteria</taxon>
        <taxon>Pseudomonadati</taxon>
        <taxon>Pseudomonadota</taxon>
        <taxon>Alphaproteobacteria</taxon>
        <taxon>Sphingomonadales</taxon>
        <taxon>Sphingomonadaceae</taxon>
        <taxon>Novosphingobium</taxon>
    </lineage>
</organism>
<feature type="region of interest" description="Disordered" evidence="1">
    <location>
        <begin position="157"/>
        <end position="206"/>
    </location>
</feature>
<dbReference type="InterPro" id="IPR018247">
    <property type="entry name" value="EF_Hand_1_Ca_BS"/>
</dbReference>
<keyword evidence="5" id="KW-1185">Reference proteome</keyword>
<dbReference type="PROSITE" id="PS00018">
    <property type="entry name" value="EF_HAND_1"/>
    <property type="match status" value="1"/>
</dbReference>
<reference evidence="4 5" key="1">
    <citation type="submission" date="2020-08" db="EMBL/GenBank/DDBJ databases">
        <title>The genome sequence of type strain Novosphingobium flavum NBRC 111647.</title>
        <authorList>
            <person name="Liu Y."/>
        </authorList>
    </citation>
    <scope>NUCLEOTIDE SEQUENCE [LARGE SCALE GENOMIC DNA]</scope>
    <source>
        <strain evidence="4 5">NBRC 111647</strain>
    </source>
</reference>
<proteinExistence type="predicted"/>
<dbReference type="RefSeq" id="WP_185662641.1">
    <property type="nucleotide sequence ID" value="NZ_JACLAW010000002.1"/>
</dbReference>
<keyword evidence="2" id="KW-0732">Signal</keyword>
<feature type="domain" description="EF-hand" evidence="3">
    <location>
        <begin position="143"/>
        <end position="178"/>
    </location>
</feature>
<evidence type="ECO:0000313" key="5">
    <source>
        <dbReference type="Proteomes" id="UP000566813"/>
    </source>
</evidence>
<feature type="chain" id="PRO_5031349950" evidence="2">
    <location>
        <begin position="26"/>
        <end position="206"/>
    </location>
</feature>
<dbReference type="Gene3D" id="1.10.238.10">
    <property type="entry name" value="EF-hand"/>
    <property type="match status" value="2"/>
</dbReference>
<evidence type="ECO:0000259" key="3">
    <source>
        <dbReference type="PROSITE" id="PS50222"/>
    </source>
</evidence>
<comment type="caution">
    <text evidence="4">The sequence shown here is derived from an EMBL/GenBank/DDBJ whole genome shotgun (WGS) entry which is preliminary data.</text>
</comment>
<accession>A0A7X1FPZ3</accession>
<dbReference type="EMBL" id="JACLAW010000002">
    <property type="protein sequence ID" value="MBC2664382.1"/>
    <property type="molecule type" value="Genomic_DNA"/>
</dbReference>
<dbReference type="PROSITE" id="PS50222">
    <property type="entry name" value="EF_HAND_2"/>
    <property type="match status" value="2"/>
</dbReference>
<dbReference type="SMART" id="SM00054">
    <property type="entry name" value="EFh"/>
    <property type="match status" value="3"/>
</dbReference>
<dbReference type="Pfam" id="PF13499">
    <property type="entry name" value="EF-hand_7"/>
    <property type="match status" value="1"/>
</dbReference>
<evidence type="ECO:0000256" key="2">
    <source>
        <dbReference type="SAM" id="SignalP"/>
    </source>
</evidence>
<evidence type="ECO:0000313" key="4">
    <source>
        <dbReference type="EMBL" id="MBC2664382.1"/>
    </source>
</evidence>
<dbReference type="InterPro" id="IPR002048">
    <property type="entry name" value="EF_hand_dom"/>
</dbReference>
<dbReference type="Pfam" id="PF13202">
    <property type="entry name" value="EF-hand_5"/>
    <property type="match status" value="1"/>
</dbReference>
<gene>
    <name evidence="4" type="ORF">H7F51_02495</name>
</gene>
<evidence type="ECO:0000256" key="1">
    <source>
        <dbReference type="SAM" id="MobiDB-lite"/>
    </source>
</evidence>
<dbReference type="GO" id="GO:0005509">
    <property type="term" value="F:calcium ion binding"/>
    <property type="evidence" value="ECO:0007669"/>
    <property type="project" value="InterPro"/>
</dbReference>
<feature type="signal peptide" evidence="2">
    <location>
        <begin position="1"/>
        <end position="25"/>
    </location>
</feature>
<dbReference type="AlphaFoldDB" id="A0A7X1FPZ3"/>
<dbReference type="PANTHER" id="PTHR10827">
    <property type="entry name" value="RETICULOCALBIN"/>
    <property type="match status" value="1"/>
</dbReference>
<dbReference type="Proteomes" id="UP000566813">
    <property type="component" value="Unassembled WGS sequence"/>
</dbReference>
<feature type="domain" description="EF-hand" evidence="3">
    <location>
        <begin position="77"/>
        <end position="112"/>
    </location>
</feature>
<feature type="compositionally biased region" description="Basic and acidic residues" evidence="1">
    <location>
        <begin position="157"/>
        <end position="181"/>
    </location>
</feature>
<sequence length="206" mass="21760">MKKITLALSAAALGLAGTVAGVAVAQQAARPDRPMMQDPFGNATVTRAEAQAKALELFARLDANKDGKIDKADREIRRSVRLDEMFAKLDTNKDGKIDKAEFAAAHQPGAGPMDGMRGMHRMGPGPMMGRMDGNGDKAVTRDEFVAGALKRFDAADANKDGKLTPEERRAAMRQHMGDRGGRHGGGHRGGPMGGPGMTPPPPPPAQ</sequence>
<protein>
    <submittedName>
        <fullName evidence="4">EF-hand domain-containing protein</fullName>
    </submittedName>
</protein>